<keyword evidence="18 29" id="KW-1015">Disulfide bond</keyword>
<feature type="disulfide bond" evidence="28">
    <location>
        <begin position="1316"/>
        <end position="1343"/>
    </location>
</feature>
<feature type="disulfide bond" evidence="29">
    <location>
        <begin position="139"/>
        <end position="148"/>
    </location>
</feature>
<dbReference type="CDD" id="cd00054">
    <property type="entry name" value="EGF_CA"/>
    <property type="match status" value="5"/>
</dbReference>
<dbReference type="SMART" id="SM00179">
    <property type="entry name" value="EGF_CA"/>
    <property type="match status" value="7"/>
</dbReference>
<feature type="domain" description="CUB" evidence="31">
    <location>
        <begin position="2013"/>
        <end position="2144"/>
    </location>
</feature>
<feature type="region of interest" description="Disordered" evidence="30">
    <location>
        <begin position="2207"/>
        <end position="2233"/>
    </location>
</feature>
<keyword evidence="22" id="KW-0458">Lysosome</keyword>
<dbReference type="InterPro" id="IPR000742">
    <property type="entry name" value="EGF"/>
</dbReference>
<feature type="domain" description="CUB" evidence="31">
    <location>
        <begin position="601"/>
        <end position="717"/>
    </location>
</feature>
<name>A0AAQ4EUM6_AMBAM</name>
<evidence type="ECO:0000256" key="7">
    <source>
        <dbReference type="ARBA" id="ARBA00022553"/>
    </source>
</evidence>
<evidence type="ECO:0000256" key="10">
    <source>
        <dbReference type="ARBA" id="ARBA00022723"/>
    </source>
</evidence>
<dbReference type="SUPFAM" id="SSF57196">
    <property type="entry name" value="EGF/Laminin"/>
    <property type="match status" value="6"/>
</dbReference>
<feature type="disulfide bond" evidence="29">
    <location>
        <begin position="468"/>
        <end position="477"/>
    </location>
</feature>
<evidence type="ECO:0000256" key="13">
    <source>
        <dbReference type="ARBA" id="ARBA00022753"/>
    </source>
</evidence>
<protein>
    <recommendedName>
        <fullName evidence="25">Cubilin</fullName>
    </recommendedName>
</protein>
<keyword evidence="16" id="KW-0443">Lipid metabolism</keyword>
<gene>
    <name evidence="33" type="ORF">V5799_020227</name>
</gene>
<dbReference type="PANTHER" id="PTHR24251">
    <property type="entry name" value="OVOCHYMASE-RELATED"/>
    <property type="match status" value="1"/>
</dbReference>
<keyword evidence="14" id="KW-0106">Calcium</keyword>
<evidence type="ECO:0000256" key="19">
    <source>
        <dbReference type="ARBA" id="ARBA00023166"/>
    </source>
</evidence>
<feature type="domain" description="CUB" evidence="31">
    <location>
        <begin position="723"/>
        <end position="835"/>
    </location>
</feature>
<dbReference type="Gene3D" id="2.10.25.10">
    <property type="entry name" value="Laminin"/>
    <property type="match status" value="6"/>
</dbReference>
<keyword evidence="5 29" id="KW-0245">EGF-like domain</keyword>
<reference evidence="33 34" key="1">
    <citation type="journal article" date="2023" name="Arcadia Sci">
        <title>De novo assembly of a long-read Amblyomma americanum tick genome.</title>
        <authorList>
            <person name="Chou S."/>
            <person name="Poskanzer K.E."/>
            <person name="Rollins M."/>
            <person name="Thuy-Boun P.S."/>
        </authorList>
    </citation>
    <scope>NUCLEOTIDE SEQUENCE [LARGE SCALE GENOMIC DNA]</scope>
    <source>
        <strain evidence="33">F_SG_1</strain>
        <tissue evidence="33">Salivary glands</tissue>
    </source>
</reference>
<comment type="subunit">
    <text evidence="27">Interacts with AMN. Component of the cubam complex composed of one CUBN trimer and one AMN chain. The cubam complex can dimerize. Interacts with LRP2 in a dual-receptor complex in a calcium-dependent manner. Found in a complex with PID1/PCLI1, LRP1 and CUBNI. Interacts with LRP1 and PID1/PCLI1.</text>
</comment>
<dbReference type="GO" id="GO:0015031">
    <property type="term" value="P:protein transport"/>
    <property type="evidence" value="ECO:0007669"/>
    <property type="project" value="UniProtKB-KW"/>
</dbReference>
<keyword evidence="13" id="KW-0967">Endosome</keyword>
<feature type="domain" description="CUB" evidence="31">
    <location>
        <begin position="1550"/>
        <end position="1665"/>
    </location>
</feature>
<dbReference type="Proteomes" id="UP001321473">
    <property type="component" value="Unassembled WGS sequence"/>
</dbReference>
<comment type="caution">
    <text evidence="33">The sequence shown here is derived from an EMBL/GenBank/DDBJ whole genome shotgun (WGS) entry which is preliminary data.</text>
</comment>
<dbReference type="Pfam" id="PF12947">
    <property type="entry name" value="EGF_3"/>
    <property type="match status" value="1"/>
</dbReference>
<dbReference type="InterPro" id="IPR024731">
    <property type="entry name" value="NELL2-like_EGF"/>
</dbReference>
<feature type="region of interest" description="Disordered" evidence="30">
    <location>
        <begin position="964"/>
        <end position="985"/>
    </location>
</feature>
<keyword evidence="34" id="KW-1185">Reference proteome</keyword>
<accession>A0AAQ4EUM6</accession>
<evidence type="ECO:0000256" key="14">
    <source>
        <dbReference type="ARBA" id="ARBA00022837"/>
    </source>
</evidence>
<dbReference type="FunFam" id="2.60.120.290:FF:000013">
    <property type="entry name" value="Membrane frizzled-related protein"/>
    <property type="match status" value="8"/>
</dbReference>
<evidence type="ECO:0000256" key="27">
    <source>
        <dbReference type="ARBA" id="ARBA00049703"/>
    </source>
</evidence>
<feature type="compositionally biased region" description="Polar residues" evidence="30">
    <location>
        <begin position="2221"/>
        <end position="2233"/>
    </location>
</feature>
<evidence type="ECO:0000256" key="23">
    <source>
        <dbReference type="ARBA" id="ARBA00023285"/>
    </source>
</evidence>
<dbReference type="Gene3D" id="2.60.120.290">
    <property type="entry name" value="Spermadhesin, CUB domain"/>
    <property type="match status" value="16"/>
</dbReference>
<evidence type="ECO:0000256" key="1">
    <source>
        <dbReference type="ARBA" id="ARBA00004177"/>
    </source>
</evidence>
<feature type="domain" description="CUB" evidence="31">
    <location>
        <begin position="1666"/>
        <end position="1776"/>
    </location>
</feature>
<dbReference type="PANTHER" id="PTHR24251:SF37">
    <property type="entry name" value="CUB DOMAIN-CONTAINING PROTEIN"/>
    <property type="match status" value="1"/>
</dbReference>
<evidence type="ECO:0000256" key="12">
    <source>
        <dbReference type="ARBA" id="ARBA00022737"/>
    </source>
</evidence>
<evidence type="ECO:0000256" key="3">
    <source>
        <dbReference type="ARBA" id="ARBA00022448"/>
    </source>
</evidence>
<evidence type="ECO:0000256" key="29">
    <source>
        <dbReference type="PROSITE-ProRule" id="PRU00076"/>
    </source>
</evidence>
<dbReference type="Pfam" id="PF07645">
    <property type="entry name" value="EGF_CA"/>
    <property type="match status" value="2"/>
</dbReference>
<dbReference type="InterPro" id="IPR049883">
    <property type="entry name" value="NOTCH1_EGF-like"/>
</dbReference>
<keyword evidence="12" id="KW-0677">Repeat</keyword>
<dbReference type="PROSITE" id="PS00010">
    <property type="entry name" value="ASX_HYDROXYL"/>
    <property type="match status" value="1"/>
</dbReference>
<feature type="domain" description="EGF-like" evidence="32">
    <location>
        <begin position="404"/>
        <end position="439"/>
    </location>
</feature>
<evidence type="ECO:0000256" key="8">
    <source>
        <dbReference type="ARBA" id="ARBA00022628"/>
    </source>
</evidence>
<dbReference type="Pfam" id="PF00431">
    <property type="entry name" value="CUB"/>
    <property type="match status" value="15"/>
</dbReference>
<evidence type="ECO:0000256" key="15">
    <source>
        <dbReference type="ARBA" id="ARBA00022927"/>
    </source>
</evidence>
<sequence>MVFQVPRSKNISFRTPTGRGGIFLNGRDVAEVLAKVTEATRTLEPIASSSQFQALGETVEAVSTLRTEMNELRVKCRSLESQVRRIGGNVTRNLRGPLNRVVAALRRLRNKLNQNLCASNPCSHGGTCIPHFNAYTCICPAQWEGARCEEDVDECSHWAGSDLGCQNNARCINTPGSYRCECARGFYGARCTERQDSCTITSSSALCDHGFCVSQPQTNQSQPRYMCLCDQGWTKGPGQQSCSVDVDECASGHHFCSRNPPVACINYQGGFTCGPCPSGYTGDGYSCADIDECLLNNGGCSQNPRVDCFNTVGSRFCGPCPPGYVGDGITCTYVGACNVNNGGCSPLASCLPRSGSFHECRCPPGYVGNGVGPGGCLPQGQPVPGGGGGVWPPQPQPGPVLPPVLDPCAAHPCRHGFCQVRGNDFFCVCETGYSGRLCDSSSDGCASSPCENNGTCSAGPGGRYVCSCTDEWTGPTCGEPRQSCHDDLYGFNGTLRYPENGGTYSHKRDCSWIIHTSPEKVLNLTFTTFHLEEGHECAFDYLEIRDGPTSSRRTIGRYCGTTLSGTSLVSSQSALYLHFHSDSSVAGDGFVIEWTSVDPECGGAMPVVNVGAVSSPGYPDHYPSNRDCTWTLAVPAGRNIQLHLATVQMEHHSNCSYDFLKIYDGATEEDRLLATFCGTNNTAGDRPILSSGRNMLLHFHSDESHTDKGFHATYAAVNAIQGCGGVLSRDKGRFSSPGHPNPYENGLLCEWEIRATAGERLRLRFERFELESHPNCRWDALEVFDGSDDRSPLLRRACGDSLPPPVTSTGSTLYVRFKTDENTRLQGFSAIYETVCGGRWTGLQGELTSPRYPSVYPRNRHCNYTIQVPPGNVIKLAVQTFDVENDEYCNYDYLEISEPARNGSTSRIGRYCGSSPPPLITSAYNQLRLVFHTDHSNEHHGFMANYTAVDIGCGGVLTEAGSLASPATRSSADDHSDAEDGSSAGSTAEAYRHNLMCRWILRAPPGHTVRLSFAHFVLEDSSNCTYDYVEIHDSSDQMIGRYCGLKIPPTLTSSGRQLQVIFRTDDSVTRDGFLAHFIFLNERTACGGEYYLSQGVVRSPMYPRPYVSERDCVWVLHVPDGRQIRLNFTHFDIASEPSCRPSYLEILNGGQATSPLAGRFCERNAPSNFVSDTNTLRLHFVSGSNQPSTGFEVYYDSALSGCGGSTGGSSGSIVSPNYPQPYGHNAECRWNIRVNEGSRIALSVVDMDIERHLRCLYDALEIFDGASDRDRRLARLCNDQQRPGQLMSTGKDMFLRFRTDASAAGRGFHVIYSAQCNQRFKNQRHGAIESPNYPEPSPHNANCTWTIEAFMGHNISLAFSFFELEHENNCTFDYVEINETESEGQTRRLGRYCGEASLPAPVVSTKNVVTVHYVTDGSVASRGFRLEYAWRGCGGILVKSSGSIETPNYPHGYPKNTECLWVVKAPIGQRVQLSFEDIHLESSRGCPFDFVRVYGGPDLTSPKIAEICSASSRVSELISHGNAMTVHFRSDVSLQGKGFRASYRFDRRGCGGRFSVPSAYIMSPGYPDNYDAQDDCSWEIRVAQGHVVRLQILDFGMPASANCTDSYLAVYDNMRTGGDKVLLRHCGNSLPAQVNYTSTANQLRLRMKASGNSAGKGFKLRYSTGCGATLNAEGGGFFTTQEYPMFSPETDCSWIIRTSQPDERVSLTVTHLSLPTRDCSHSNVTVHDGDSADAPVLQTLCTAKIPPAIVSRGGAMFVRTTQTVLRASYAAFSTGCGGTTTALDGNVASPGYPDTYIPSVDCPWRITAAAGNMVELTFSLFSLEASEFCNKDYLEVRERNANGKLLGRFCGDETPANLTQANGLWLKFHSDDADVGAGFLAHFTTLRTVDLEGTSGVIESPMYPHEAFAMGPFTWRLHVPDDLYPRISWDSMFSTDEECWSSNVVIIEGIDEGSPEVATYCGSRKPDPVVLRSSHVQVRFTSGGGYAKWRMRWEAVNSSYLQNIDTSRAGAACNFQVELANASSVINITSPGYPEKYTDYLNCTWSLVAPTMRSAKIAFDVVDLRSWETMENCFYDYVKVYDVDPTARSEQRTLGSVCGQIAAKTDLPAPMASSTRFMVVRFWTDETGRPDVTGKGFSARVYSVCGGNITEASGVLQDSDVLDAEVLCRWRVSSDRRMPLKITIESINLPSDGGACRDTFIQVLNGGQRDSPPLGQGKFCGSSSRQQELPKTSSPTAYIVYRRNSFQKGQFRIRWEESGIDCGGPVQLSRERKSREVTSPGYPHGGPAHAVTCDWTVRGPPRSRIRVDFPDAFHMRHSCHELGQ</sequence>
<feature type="domain" description="EGF-like" evidence="32">
    <location>
        <begin position="113"/>
        <end position="149"/>
    </location>
</feature>
<evidence type="ECO:0000256" key="25">
    <source>
        <dbReference type="ARBA" id="ARBA00023878"/>
    </source>
</evidence>
<dbReference type="GO" id="GO:0031419">
    <property type="term" value="F:cobalamin binding"/>
    <property type="evidence" value="ECO:0007669"/>
    <property type="project" value="UniProtKB-KW"/>
</dbReference>
<evidence type="ECO:0000256" key="20">
    <source>
        <dbReference type="ARBA" id="ARBA00023180"/>
    </source>
</evidence>
<feature type="domain" description="CUB" evidence="31">
    <location>
        <begin position="484"/>
        <end position="597"/>
    </location>
</feature>
<keyword evidence="8" id="KW-0846">Cobalamin</keyword>
<keyword evidence="20" id="KW-0325">Glycoprotein</keyword>
<dbReference type="GO" id="GO:0005768">
    <property type="term" value="C:endosome"/>
    <property type="evidence" value="ECO:0007669"/>
    <property type="project" value="UniProtKB-SubCell"/>
</dbReference>
<feature type="domain" description="CUB" evidence="31">
    <location>
        <begin position="1433"/>
        <end position="1546"/>
    </location>
</feature>
<dbReference type="EMBL" id="JARKHS020010767">
    <property type="protein sequence ID" value="KAK8778431.1"/>
    <property type="molecule type" value="Genomic_DNA"/>
</dbReference>
<evidence type="ECO:0000256" key="21">
    <source>
        <dbReference type="ARBA" id="ARBA00023221"/>
    </source>
</evidence>
<dbReference type="FunFam" id="2.60.120.290:FF:000005">
    <property type="entry name" value="Procollagen C-endopeptidase enhancer 1"/>
    <property type="match status" value="3"/>
</dbReference>
<feature type="domain" description="CUB" evidence="31">
    <location>
        <begin position="836"/>
        <end position="949"/>
    </location>
</feature>
<keyword evidence="9" id="KW-0165">Cleavage on pair of basic residues</keyword>
<dbReference type="InterPro" id="IPR000859">
    <property type="entry name" value="CUB_dom"/>
</dbReference>
<dbReference type="InterPro" id="IPR018097">
    <property type="entry name" value="EGF_Ca-bd_CS"/>
</dbReference>
<feature type="domain" description="CUB" evidence="31">
    <location>
        <begin position="2262"/>
        <end position="2319"/>
    </location>
</feature>
<evidence type="ECO:0000256" key="16">
    <source>
        <dbReference type="ARBA" id="ARBA00023098"/>
    </source>
</evidence>
<comment type="subcellular location">
    <subcellularLocation>
        <location evidence="2">Cell membrane</location>
        <topology evidence="2">Peripheral membrane protein</topology>
    </subcellularLocation>
    <subcellularLocation>
        <location evidence="1">Endosome</location>
    </subcellularLocation>
    <subcellularLocation>
        <location evidence="24">Lysosome membrane</location>
        <topology evidence="24">Peripheral membrane protein</topology>
    </subcellularLocation>
</comment>
<keyword evidence="11" id="KW-0732">Signal</keyword>
<evidence type="ECO:0000256" key="6">
    <source>
        <dbReference type="ARBA" id="ARBA00022548"/>
    </source>
</evidence>
<dbReference type="SMART" id="SM00042">
    <property type="entry name" value="CUB"/>
    <property type="match status" value="15"/>
</dbReference>
<feature type="domain" description="CUB" evidence="31">
    <location>
        <begin position="1887"/>
        <end position="2003"/>
    </location>
</feature>
<dbReference type="FunFam" id="2.10.25.10:FF:000260">
    <property type="entry name" value="Notch receptor 4"/>
    <property type="match status" value="1"/>
</dbReference>
<dbReference type="GO" id="GO:0005765">
    <property type="term" value="C:lysosomal membrane"/>
    <property type="evidence" value="ECO:0007669"/>
    <property type="project" value="UniProtKB-SubCell"/>
</dbReference>
<evidence type="ECO:0000256" key="24">
    <source>
        <dbReference type="ARBA" id="ARBA00023765"/>
    </source>
</evidence>
<feature type="disulfide bond" evidence="29">
    <location>
        <begin position="429"/>
        <end position="438"/>
    </location>
</feature>
<dbReference type="PROSITE" id="PS50026">
    <property type="entry name" value="EGF_3"/>
    <property type="match status" value="4"/>
</dbReference>
<keyword evidence="7" id="KW-0597">Phosphoprotein</keyword>
<keyword evidence="17" id="KW-0472">Membrane</keyword>
<keyword evidence="3" id="KW-0813">Transport</keyword>
<keyword evidence="23" id="KW-0170">Cobalt</keyword>
<feature type="domain" description="EGF-like" evidence="32">
    <location>
        <begin position="151"/>
        <end position="192"/>
    </location>
</feature>
<dbReference type="Pfam" id="PF00008">
    <property type="entry name" value="EGF"/>
    <property type="match status" value="2"/>
</dbReference>
<dbReference type="FunFam" id="2.10.25.10:FF:000143">
    <property type="entry name" value="Protein crumbs 1"/>
    <property type="match status" value="1"/>
</dbReference>
<keyword evidence="21" id="KW-0753">Steroid metabolism</keyword>
<evidence type="ECO:0000256" key="18">
    <source>
        <dbReference type="ARBA" id="ARBA00023157"/>
    </source>
</evidence>
<dbReference type="PROSITE" id="PS01186">
    <property type="entry name" value="EGF_2"/>
    <property type="match status" value="2"/>
</dbReference>
<evidence type="ECO:0000256" key="17">
    <source>
        <dbReference type="ARBA" id="ARBA00023136"/>
    </source>
</evidence>
<dbReference type="InterPro" id="IPR001881">
    <property type="entry name" value="EGF-like_Ca-bd_dom"/>
</dbReference>
<feature type="domain" description="CUB" evidence="31">
    <location>
        <begin position="1086"/>
        <end position="1198"/>
    </location>
</feature>
<evidence type="ECO:0000256" key="9">
    <source>
        <dbReference type="ARBA" id="ARBA00022685"/>
    </source>
</evidence>
<comment type="caution">
    <text evidence="29">Lacks conserved residue(s) required for the propagation of feature annotation.</text>
</comment>
<keyword evidence="10" id="KW-0479">Metal-binding</keyword>
<feature type="domain" description="CUB" evidence="31">
    <location>
        <begin position="1316"/>
        <end position="1431"/>
    </location>
</feature>
<evidence type="ECO:0000256" key="5">
    <source>
        <dbReference type="ARBA" id="ARBA00022536"/>
    </source>
</evidence>
<feature type="disulfide bond" evidence="28">
    <location>
        <begin position="601"/>
        <end position="628"/>
    </location>
</feature>
<dbReference type="PROSITE" id="PS00022">
    <property type="entry name" value="EGF_1"/>
    <property type="match status" value="4"/>
</dbReference>
<dbReference type="GO" id="GO:0008203">
    <property type="term" value="P:cholesterol metabolic process"/>
    <property type="evidence" value="ECO:0007669"/>
    <property type="project" value="UniProtKB-KW"/>
</dbReference>
<feature type="domain" description="CUB" evidence="31">
    <location>
        <begin position="1776"/>
        <end position="1886"/>
    </location>
</feature>
<evidence type="ECO:0000256" key="26">
    <source>
        <dbReference type="ARBA" id="ARBA00049611"/>
    </source>
</evidence>
<dbReference type="SUPFAM" id="SSF49854">
    <property type="entry name" value="Spermadhesin, CUB domain"/>
    <property type="match status" value="16"/>
</dbReference>
<evidence type="ECO:0000313" key="33">
    <source>
        <dbReference type="EMBL" id="KAK8778431.1"/>
    </source>
</evidence>
<feature type="disulfide bond" evidence="29">
    <location>
        <begin position="182"/>
        <end position="191"/>
    </location>
</feature>
<evidence type="ECO:0000256" key="28">
    <source>
        <dbReference type="PROSITE-ProRule" id="PRU00059"/>
    </source>
</evidence>
<dbReference type="PROSITE" id="PS01187">
    <property type="entry name" value="EGF_CA"/>
    <property type="match status" value="1"/>
</dbReference>
<evidence type="ECO:0000256" key="4">
    <source>
        <dbReference type="ARBA" id="ARBA00022475"/>
    </source>
</evidence>
<evidence type="ECO:0000259" key="31">
    <source>
        <dbReference type="PROSITE" id="PS01180"/>
    </source>
</evidence>
<feature type="domain" description="CUB" evidence="31">
    <location>
        <begin position="1202"/>
        <end position="1315"/>
    </location>
</feature>
<feature type="domain" description="CUB" evidence="31">
    <location>
        <begin position="2145"/>
        <end position="2258"/>
    </location>
</feature>
<evidence type="ECO:0000256" key="2">
    <source>
        <dbReference type="ARBA" id="ARBA00004202"/>
    </source>
</evidence>
<dbReference type="GO" id="GO:0016324">
    <property type="term" value="C:apical plasma membrane"/>
    <property type="evidence" value="ECO:0007669"/>
    <property type="project" value="UniProtKB-ARBA"/>
</dbReference>
<keyword evidence="19" id="KW-1207">Sterol metabolism</keyword>
<keyword evidence="4" id="KW-1003">Cell membrane</keyword>
<dbReference type="CDD" id="cd00041">
    <property type="entry name" value="CUB"/>
    <property type="match status" value="13"/>
</dbReference>
<dbReference type="PROSITE" id="PS01180">
    <property type="entry name" value="CUB"/>
    <property type="match status" value="16"/>
</dbReference>
<evidence type="ECO:0000313" key="34">
    <source>
        <dbReference type="Proteomes" id="UP001321473"/>
    </source>
</evidence>
<evidence type="ECO:0000256" key="11">
    <source>
        <dbReference type="ARBA" id="ARBA00022729"/>
    </source>
</evidence>
<feature type="domain" description="EGF-like" evidence="32">
    <location>
        <begin position="441"/>
        <end position="478"/>
    </location>
</feature>
<dbReference type="FunFam" id="2.10.25.10:FF:000379">
    <property type="entry name" value="Cubilin"/>
    <property type="match status" value="1"/>
</dbReference>
<dbReference type="InterPro" id="IPR035914">
    <property type="entry name" value="Sperma_CUB_dom_sf"/>
</dbReference>
<dbReference type="InterPro" id="IPR000152">
    <property type="entry name" value="EGF-type_Asp/Asn_hydroxyl_site"/>
</dbReference>
<evidence type="ECO:0000256" key="30">
    <source>
        <dbReference type="SAM" id="MobiDB-lite"/>
    </source>
</evidence>
<comment type="function">
    <text evidence="26">Endocytic receptor which plays a role in lipoprotein, vitamin and iron metabolism by facilitating their uptake. Acts together with LRP2 to mediate endocytosis of high-density lipoproteins, GC, hemoglobin, ALB, TF and SCGB1A1. Acts together with AMN to mediate endocytosis of the CBLIF-cobalamin complex. Binds to ALB, MB, Kappa and lambda-light chains, TF, hemoglobin, GC, SCGB1A1, APOA1, high density lipoprotein, and the CBLIF-cobalamin complex. Ligand binding requires calcium. Serves as important transporter in several absorptive epithelia, including intestine, renal proximal tubules and embryonic yolk sac. May play an important role in the development of the peri-implantation embryo through internalization of APOA1 and cholesterol. Binds to LGALS3 at the maternal-fetal interface.</text>
</comment>
<organism evidence="33 34">
    <name type="scientific">Amblyomma americanum</name>
    <name type="common">Lone star tick</name>
    <dbReference type="NCBI Taxonomy" id="6943"/>
    <lineage>
        <taxon>Eukaryota</taxon>
        <taxon>Metazoa</taxon>
        <taxon>Ecdysozoa</taxon>
        <taxon>Arthropoda</taxon>
        <taxon>Chelicerata</taxon>
        <taxon>Arachnida</taxon>
        <taxon>Acari</taxon>
        <taxon>Parasitiformes</taxon>
        <taxon>Ixodida</taxon>
        <taxon>Ixodoidea</taxon>
        <taxon>Ixodidae</taxon>
        <taxon>Amblyomminae</taxon>
        <taxon>Amblyomma</taxon>
    </lineage>
</organism>
<dbReference type="GO" id="GO:0005509">
    <property type="term" value="F:calcium ion binding"/>
    <property type="evidence" value="ECO:0007669"/>
    <property type="project" value="InterPro"/>
</dbReference>
<keyword evidence="6" id="KW-0153">Cholesterol metabolism</keyword>
<feature type="disulfide bond" evidence="29">
    <location>
        <begin position="408"/>
        <end position="418"/>
    </location>
</feature>
<evidence type="ECO:0000259" key="32">
    <source>
        <dbReference type="PROSITE" id="PS50026"/>
    </source>
</evidence>
<keyword evidence="15" id="KW-0653">Protein transport</keyword>
<feature type="domain" description="CUB" evidence="31">
    <location>
        <begin position="953"/>
        <end position="1080"/>
    </location>
</feature>
<proteinExistence type="predicted"/>
<evidence type="ECO:0000256" key="22">
    <source>
        <dbReference type="ARBA" id="ARBA00023228"/>
    </source>
</evidence>
<dbReference type="SMART" id="SM00181">
    <property type="entry name" value="EGF"/>
    <property type="match status" value="8"/>
</dbReference>